<evidence type="ECO:0000256" key="6">
    <source>
        <dbReference type="ARBA" id="ARBA00023001"/>
    </source>
</evidence>
<feature type="signal peptide" evidence="16">
    <location>
        <begin position="1"/>
        <end position="19"/>
    </location>
</feature>
<evidence type="ECO:0000256" key="7">
    <source>
        <dbReference type="ARBA" id="ARBA00023002"/>
    </source>
</evidence>
<keyword evidence="11" id="KW-0119">Carbohydrate metabolism</keyword>
<dbReference type="GO" id="GO:0046872">
    <property type="term" value="F:metal ion binding"/>
    <property type="evidence" value="ECO:0007669"/>
    <property type="project" value="UniProtKB-KW"/>
</dbReference>
<protein>
    <recommendedName>
        <fullName evidence="15">lytic cellulose monooxygenase (C4-dehydrogenating)</fullName>
        <ecNumber evidence="15">1.14.99.56</ecNumber>
    </recommendedName>
</protein>
<dbReference type="EMBL" id="MU863724">
    <property type="protein sequence ID" value="KAK4096274.1"/>
    <property type="molecule type" value="Genomic_DNA"/>
</dbReference>
<dbReference type="GO" id="GO:0004497">
    <property type="term" value="F:monooxygenase activity"/>
    <property type="evidence" value="ECO:0007669"/>
    <property type="project" value="UniProtKB-KW"/>
</dbReference>
<evidence type="ECO:0000256" key="5">
    <source>
        <dbReference type="ARBA" id="ARBA00022729"/>
    </source>
</evidence>
<dbReference type="Proteomes" id="UP001305647">
    <property type="component" value="Unassembled WGS sequence"/>
</dbReference>
<proteinExistence type="inferred from homology"/>
<dbReference type="GO" id="GO:0005576">
    <property type="term" value="C:extracellular region"/>
    <property type="evidence" value="ECO:0007669"/>
    <property type="project" value="UniProtKB-SubCell"/>
</dbReference>
<dbReference type="PANTHER" id="PTHR33353">
    <property type="entry name" value="PUTATIVE (AFU_ORTHOLOGUE AFUA_1G12560)-RELATED"/>
    <property type="match status" value="1"/>
</dbReference>
<dbReference type="AlphaFoldDB" id="A0AAN6PTA0"/>
<gene>
    <name evidence="18" type="ORF">N658DRAFT_501770</name>
</gene>
<reference evidence="18" key="2">
    <citation type="submission" date="2023-05" db="EMBL/GenBank/DDBJ databases">
        <authorList>
            <consortium name="Lawrence Berkeley National Laboratory"/>
            <person name="Steindorff A."/>
            <person name="Hensen N."/>
            <person name="Bonometti L."/>
            <person name="Westerberg I."/>
            <person name="Brannstrom I.O."/>
            <person name="Guillou S."/>
            <person name="Cros-Aarteil S."/>
            <person name="Calhoun S."/>
            <person name="Haridas S."/>
            <person name="Kuo A."/>
            <person name="Mondo S."/>
            <person name="Pangilinan J."/>
            <person name="Riley R."/>
            <person name="Labutti K."/>
            <person name="Andreopoulos B."/>
            <person name="Lipzen A."/>
            <person name="Chen C."/>
            <person name="Yanf M."/>
            <person name="Daum C."/>
            <person name="Ng V."/>
            <person name="Clum A."/>
            <person name="Ohm R."/>
            <person name="Martin F."/>
            <person name="Silar P."/>
            <person name="Natvig D."/>
            <person name="Lalanne C."/>
            <person name="Gautier V."/>
            <person name="Ament-Velasquez S.L."/>
            <person name="Kruys A."/>
            <person name="Hutchinson M.I."/>
            <person name="Powell A.J."/>
            <person name="Barry K."/>
            <person name="Miller A.N."/>
            <person name="Grigoriev I.V."/>
            <person name="Debuchy R."/>
            <person name="Gladieux P."/>
            <person name="Thoren M.H."/>
            <person name="Johannesson H."/>
        </authorList>
    </citation>
    <scope>NUCLEOTIDE SEQUENCE</scope>
    <source>
        <strain evidence="18">CBS 757.83</strain>
    </source>
</reference>
<comment type="caution">
    <text evidence="18">The sequence shown here is derived from an EMBL/GenBank/DDBJ whole genome shotgun (WGS) entry which is preliminary data.</text>
</comment>
<evidence type="ECO:0000313" key="19">
    <source>
        <dbReference type="Proteomes" id="UP001305647"/>
    </source>
</evidence>
<comment type="cofactor">
    <cofactor evidence="1">
        <name>Cu(2+)</name>
        <dbReference type="ChEBI" id="CHEBI:29036"/>
    </cofactor>
</comment>
<organism evidence="18 19">
    <name type="scientific">Parathielavia hyrcaniae</name>
    <dbReference type="NCBI Taxonomy" id="113614"/>
    <lineage>
        <taxon>Eukaryota</taxon>
        <taxon>Fungi</taxon>
        <taxon>Dikarya</taxon>
        <taxon>Ascomycota</taxon>
        <taxon>Pezizomycotina</taxon>
        <taxon>Sordariomycetes</taxon>
        <taxon>Sordariomycetidae</taxon>
        <taxon>Sordariales</taxon>
        <taxon>Chaetomiaceae</taxon>
        <taxon>Parathielavia</taxon>
    </lineage>
</organism>
<feature type="chain" id="PRO_5043024846" description="lytic cellulose monooxygenase (C4-dehydrogenating)" evidence="16">
    <location>
        <begin position="20"/>
        <end position="266"/>
    </location>
</feature>
<evidence type="ECO:0000256" key="10">
    <source>
        <dbReference type="ARBA" id="ARBA00023157"/>
    </source>
</evidence>
<evidence type="ECO:0000256" key="4">
    <source>
        <dbReference type="ARBA" id="ARBA00022723"/>
    </source>
</evidence>
<evidence type="ECO:0000256" key="9">
    <source>
        <dbReference type="ARBA" id="ARBA00023033"/>
    </source>
</evidence>
<dbReference type="PANTHER" id="PTHR33353:SF34">
    <property type="entry name" value="ENDO-BETA-1,4-GLUCANASE D"/>
    <property type="match status" value="1"/>
</dbReference>
<comment type="subcellular location">
    <subcellularLocation>
        <location evidence="2">Secreted</location>
    </subcellularLocation>
</comment>
<evidence type="ECO:0000259" key="17">
    <source>
        <dbReference type="Pfam" id="PF03443"/>
    </source>
</evidence>
<evidence type="ECO:0000256" key="13">
    <source>
        <dbReference type="ARBA" id="ARBA00044502"/>
    </source>
</evidence>
<keyword evidence="6" id="KW-0136">Cellulose degradation</keyword>
<comment type="catalytic activity">
    <reaction evidence="14">
        <text>[(1-&gt;4)-beta-D-glucosyl]n+m + reduced acceptor + O2 = 4-dehydro-beta-D-glucosyl-[(1-&gt;4)-beta-D-glucosyl]n-1 + [(1-&gt;4)-beta-D-glucosyl]m + acceptor + H2O.</text>
        <dbReference type="EC" id="1.14.99.56"/>
    </reaction>
</comment>
<evidence type="ECO:0000256" key="14">
    <source>
        <dbReference type="ARBA" id="ARBA00045077"/>
    </source>
</evidence>
<evidence type="ECO:0000256" key="2">
    <source>
        <dbReference type="ARBA" id="ARBA00004613"/>
    </source>
</evidence>
<evidence type="ECO:0000256" key="8">
    <source>
        <dbReference type="ARBA" id="ARBA00023008"/>
    </source>
</evidence>
<sequence length="266" mass="28834">MRAQSTFSAGLFWVALVSSHGHVSQVTIDGTSYYGHDPTKVPWGPQPDSITWSNGAKDNGFVLSDPVSLASRDVNCHLNATNGKLVAQVAAGSDVAVTWSDWPESHHGPVIDYLADCGADCTTVDLDELRWFKIHEMAQLEKSTVGGEAGRWATDLLIDQNLTWTVTIPARLKPGNYILRHELLALHPGGAENTTQLYPQCINLKVTGGGAVLPMGVPGSQLYSSKNPGFLHNIYIDFWAPDQTYIVPGPPVSSSLAGCKKTRRQR</sequence>
<keyword evidence="9 18" id="KW-0503">Monooxygenase</keyword>
<dbReference type="InterPro" id="IPR005103">
    <property type="entry name" value="AA9_LPMO"/>
</dbReference>
<keyword evidence="4" id="KW-0479">Metal-binding</keyword>
<dbReference type="GO" id="GO:0030245">
    <property type="term" value="P:cellulose catabolic process"/>
    <property type="evidence" value="ECO:0007669"/>
    <property type="project" value="UniProtKB-KW"/>
</dbReference>
<evidence type="ECO:0000256" key="15">
    <source>
        <dbReference type="ARBA" id="ARBA00047174"/>
    </source>
</evidence>
<evidence type="ECO:0000256" key="16">
    <source>
        <dbReference type="SAM" id="SignalP"/>
    </source>
</evidence>
<keyword evidence="12" id="KW-0624">Polysaccharide degradation</keyword>
<keyword evidence="10" id="KW-1015">Disulfide bond</keyword>
<name>A0AAN6PTA0_9PEZI</name>
<keyword evidence="7" id="KW-0560">Oxidoreductase</keyword>
<evidence type="ECO:0000256" key="3">
    <source>
        <dbReference type="ARBA" id="ARBA00022525"/>
    </source>
</evidence>
<dbReference type="EC" id="1.14.99.56" evidence="15"/>
<feature type="domain" description="Auxiliary Activity family 9 catalytic" evidence="17">
    <location>
        <begin position="20"/>
        <end position="238"/>
    </location>
</feature>
<dbReference type="Pfam" id="PF03443">
    <property type="entry name" value="AA9"/>
    <property type="match status" value="1"/>
</dbReference>
<reference evidence="18" key="1">
    <citation type="journal article" date="2023" name="Mol. Phylogenet. Evol.">
        <title>Genome-scale phylogeny and comparative genomics of the fungal order Sordariales.</title>
        <authorList>
            <person name="Hensen N."/>
            <person name="Bonometti L."/>
            <person name="Westerberg I."/>
            <person name="Brannstrom I.O."/>
            <person name="Guillou S."/>
            <person name="Cros-Aarteil S."/>
            <person name="Calhoun S."/>
            <person name="Haridas S."/>
            <person name="Kuo A."/>
            <person name="Mondo S."/>
            <person name="Pangilinan J."/>
            <person name="Riley R."/>
            <person name="LaButti K."/>
            <person name="Andreopoulos B."/>
            <person name="Lipzen A."/>
            <person name="Chen C."/>
            <person name="Yan M."/>
            <person name="Daum C."/>
            <person name="Ng V."/>
            <person name="Clum A."/>
            <person name="Steindorff A."/>
            <person name="Ohm R.A."/>
            <person name="Martin F."/>
            <person name="Silar P."/>
            <person name="Natvig D.O."/>
            <person name="Lalanne C."/>
            <person name="Gautier V."/>
            <person name="Ament-Velasquez S.L."/>
            <person name="Kruys A."/>
            <person name="Hutchinson M.I."/>
            <person name="Powell A.J."/>
            <person name="Barry K."/>
            <person name="Miller A.N."/>
            <person name="Grigoriev I.V."/>
            <person name="Debuchy R."/>
            <person name="Gladieux P."/>
            <person name="Hiltunen Thoren M."/>
            <person name="Johannesson H."/>
        </authorList>
    </citation>
    <scope>NUCLEOTIDE SEQUENCE</scope>
    <source>
        <strain evidence="18">CBS 757.83</strain>
    </source>
</reference>
<evidence type="ECO:0000256" key="11">
    <source>
        <dbReference type="ARBA" id="ARBA00023277"/>
    </source>
</evidence>
<dbReference type="InterPro" id="IPR049892">
    <property type="entry name" value="AA9"/>
</dbReference>
<keyword evidence="3" id="KW-0964">Secreted</keyword>
<comment type="similarity">
    <text evidence="13">Belongs to the polysaccharide monooxygenase AA9 family.</text>
</comment>
<evidence type="ECO:0000256" key="1">
    <source>
        <dbReference type="ARBA" id="ARBA00001973"/>
    </source>
</evidence>
<dbReference type="CDD" id="cd21175">
    <property type="entry name" value="LPMO_AA9"/>
    <property type="match status" value="1"/>
</dbReference>
<evidence type="ECO:0000256" key="12">
    <source>
        <dbReference type="ARBA" id="ARBA00023326"/>
    </source>
</evidence>
<accession>A0AAN6PTA0</accession>
<keyword evidence="19" id="KW-1185">Reference proteome</keyword>
<evidence type="ECO:0000313" key="18">
    <source>
        <dbReference type="EMBL" id="KAK4096274.1"/>
    </source>
</evidence>
<keyword evidence="5 16" id="KW-0732">Signal</keyword>
<dbReference type="Gene3D" id="2.70.50.70">
    <property type="match status" value="1"/>
</dbReference>
<keyword evidence="8" id="KW-0186">Copper</keyword>